<dbReference type="Pfam" id="PF00005">
    <property type="entry name" value="ABC_tran"/>
    <property type="match status" value="1"/>
</dbReference>
<gene>
    <name evidence="9" type="ORF">STA1M1_38080</name>
</gene>
<organism evidence="9 10">
    <name type="scientific">Sinisalibacter aestuarii</name>
    <dbReference type="NCBI Taxonomy" id="2949426"/>
    <lineage>
        <taxon>Bacteria</taxon>
        <taxon>Pseudomonadati</taxon>
        <taxon>Pseudomonadota</taxon>
        <taxon>Alphaproteobacteria</taxon>
        <taxon>Rhodobacterales</taxon>
        <taxon>Roseobacteraceae</taxon>
        <taxon>Sinisalibacter</taxon>
    </lineage>
</organism>
<accession>A0ABQ5LY87</accession>
<sequence length="341" mass="36697">MPTTTQKRPLLEVRNLSTRIGASHGTITVGRDISYELNPGETLAIVGESGSGKSVNTMALVGLQPKRATVTADKLAFEGRDLLTLPRDQMRTIRGNEISVIFQDPMTSLNPVLTVGEQLIEVYLAHGLGTRAEAEERAIYLLERVGMRNAAARMRQYPHQLSGGLRQRVVIAIAMMCKPKLIIADEPTTALDVTVQALILSLLRELQDEFKMALILITHDFGVVASIADRVLVLYAGGVVESGPAKDVIANPAHPYTSGLLNCIPRMEDDDRGQPLNTIPGMVPSLAGNLHGCLFRNRCALAEPACASDPIPEVAVGAGRMARCIHADAILAETRAQEGGQ</sequence>
<evidence type="ECO:0000256" key="2">
    <source>
        <dbReference type="ARBA" id="ARBA00005417"/>
    </source>
</evidence>
<comment type="similarity">
    <text evidence="2">Belongs to the ABC transporter superfamily.</text>
</comment>
<dbReference type="InterPro" id="IPR003593">
    <property type="entry name" value="AAA+_ATPase"/>
</dbReference>
<dbReference type="SMART" id="SM00382">
    <property type="entry name" value="AAA"/>
    <property type="match status" value="1"/>
</dbReference>
<protein>
    <submittedName>
        <fullName evidence="9">Peptide ABC transporter ATP-binding protein</fullName>
    </submittedName>
</protein>
<evidence type="ECO:0000256" key="6">
    <source>
        <dbReference type="ARBA" id="ARBA00022840"/>
    </source>
</evidence>
<keyword evidence="3" id="KW-0813">Transport</keyword>
<evidence type="ECO:0000259" key="8">
    <source>
        <dbReference type="PROSITE" id="PS50893"/>
    </source>
</evidence>
<comment type="caution">
    <text evidence="9">The sequence shown here is derived from an EMBL/GenBank/DDBJ whole genome shotgun (WGS) entry which is preliminary data.</text>
</comment>
<dbReference type="EMBL" id="BROH01000016">
    <property type="protein sequence ID" value="GKY89939.1"/>
    <property type="molecule type" value="Genomic_DNA"/>
</dbReference>
<keyword evidence="10" id="KW-1185">Reference proteome</keyword>
<dbReference type="GO" id="GO:0005524">
    <property type="term" value="F:ATP binding"/>
    <property type="evidence" value="ECO:0007669"/>
    <property type="project" value="UniProtKB-KW"/>
</dbReference>
<keyword evidence="6 9" id="KW-0067">ATP-binding</keyword>
<dbReference type="PANTHER" id="PTHR43297">
    <property type="entry name" value="OLIGOPEPTIDE TRANSPORT ATP-BINDING PROTEIN APPD"/>
    <property type="match status" value="1"/>
</dbReference>
<evidence type="ECO:0000256" key="4">
    <source>
        <dbReference type="ARBA" id="ARBA00022475"/>
    </source>
</evidence>
<dbReference type="SUPFAM" id="SSF52540">
    <property type="entry name" value="P-loop containing nucleoside triphosphate hydrolases"/>
    <property type="match status" value="1"/>
</dbReference>
<evidence type="ECO:0000256" key="3">
    <source>
        <dbReference type="ARBA" id="ARBA00022448"/>
    </source>
</evidence>
<name>A0ABQ5LY87_9RHOB</name>
<evidence type="ECO:0000256" key="5">
    <source>
        <dbReference type="ARBA" id="ARBA00022741"/>
    </source>
</evidence>
<dbReference type="InterPro" id="IPR013563">
    <property type="entry name" value="Oligopep_ABC_C"/>
</dbReference>
<proteinExistence type="inferred from homology"/>
<evidence type="ECO:0000313" key="9">
    <source>
        <dbReference type="EMBL" id="GKY89939.1"/>
    </source>
</evidence>
<dbReference type="NCBIfam" id="TIGR01727">
    <property type="entry name" value="oligo_HPY"/>
    <property type="match status" value="1"/>
</dbReference>
<dbReference type="InterPro" id="IPR050388">
    <property type="entry name" value="ABC_Ni/Peptide_Import"/>
</dbReference>
<dbReference type="PROSITE" id="PS50893">
    <property type="entry name" value="ABC_TRANSPORTER_2"/>
    <property type="match status" value="1"/>
</dbReference>
<dbReference type="InterPro" id="IPR003439">
    <property type="entry name" value="ABC_transporter-like_ATP-bd"/>
</dbReference>
<feature type="domain" description="ABC transporter" evidence="8">
    <location>
        <begin position="11"/>
        <end position="261"/>
    </location>
</feature>
<dbReference type="PANTHER" id="PTHR43297:SF2">
    <property type="entry name" value="DIPEPTIDE TRANSPORT ATP-BINDING PROTEIN DPPD"/>
    <property type="match status" value="1"/>
</dbReference>
<evidence type="ECO:0000256" key="7">
    <source>
        <dbReference type="ARBA" id="ARBA00023136"/>
    </source>
</evidence>
<keyword evidence="5" id="KW-0547">Nucleotide-binding</keyword>
<evidence type="ECO:0000256" key="1">
    <source>
        <dbReference type="ARBA" id="ARBA00004417"/>
    </source>
</evidence>
<dbReference type="RefSeq" id="WP_281843855.1">
    <property type="nucleotide sequence ID" value="NZ_BROH01000016.1"/>
</dbReference>
<dbReference type="InterPro" id="IPR027417">
    <property type="entry name" value="P-loop_NTPase"/>
</dbReference>
<dbReference type="CDD" id="cd03257">
    <property type="entry name" value="ABC_NikE_OppD_transporters"/>
    <property type="match status" value="1"/>
</dbReference>
<keyword evidence="7" id="KW-0472">Membrane</keyword>
<reference evidence="9" key="1">
    <citation type="journal article" date="2023" name="Int. J. Syst. Evol. Microbiol.">
        <title>Sinisalibacter aestuarii sp. nov., isolated from estuarine sediment of the Arakawa River.</title>
        <authorList>
            <person name="Arafat S.T."/>
            <person name="Hirano S."/>
            <person name="Sato A."/>
            <person name="Takeuchi K."/>
            <person name="Yasuda T."/>
            <person name="Terahara T."/>
            <person name="Hamada M."/>
            <person name="Kobayashi T."/>
        </authorList>
    </citation>
    <scope>NUCLEOTIDE SEQUENCE</scope>
    <source>
        <strain evidence="9">B-399</strain>
    </source>
</reference>
<comment type="subcellular location">
    <subcellularLocation>
        <location evidence="1">Cell inner membrane</location>
        <topology evidence="1">Peripheral membrane protein</topology>
    </subcellularLocation>
</comment>
<evidence type="ECO:0000313" key="10">
    <source>
        <dbReference type="Proteomes" id="UP001144205"/>
    </source>
</evidence>
<dbReference type="Pfam" id="PF08352">
    <property type="entry name" value="oligo_HPY"/>
    <property type="match status" value="1"/>
</dbReference>
<keyword evidence="4" id="KW-1003">Cell membrane</keyword>
<dbReference type="Gene3D" id="3.40.50.300">
    <property type="entry name" value="P-loop containing nucleotide triphosphate hydrolases"/>
    <property type="match status" value="1"/>
</dbReference>
<dbReference type="Proteomes" id="UP001144205">
    <property type="component" value="Unassembled WGS sequence"/>
</dbReference>